<sequence length="290" mass="33780">MDEKDWRMLQVIHQERNITKAAEQLYISQPSLTYRIKQLEREFGVKILSRKKRGVDFTAEGEYLVAYAENMLRQLRETKDYLNNLDHTIKGTLRLGVSQTYARYELPQVLAQFLAQDPEVDLDVRTGYSLEVLQMMQQEEVSIGIVRDPYDWKGPKALMGDEGIYLVSKDEIDMEMLPYLPRIDYRTDLSLKNRIDKWWKGTFELPPKVAMRVDLIDTCREMVHQGLGYAILPEICLKDSSDLHRYELKIGDEKLTRQTWLLFDENSSDLSVVDAFIGFIQGRGRGEAQS</sequence>
<dbReference type="InterPro" id="IPR036388">
    <property type="entry name" value="WH-like_DNA-bd_sf"/>
</dbReference>
<dbReference type="PROSITE" id="PS50931">
    <property type="entry name" value="HTH_LYSR"/>
    <property type="match status" value="1"/>
</dbReference>
<evidence type="ECO:0000313" key="6">
    <source>
        <dbReference type="EMBL" id="KKK38885.1"/>
    </source>
</evidence>
<proteinExistence type="inferred from homology"/>
<evidence type="ECO:0000256" key="2">
    <source>
        <dbReference type="ARBA" id="ARBA00023015"/>
    </source>
</evidence>
<dbReference type="PRINTS" id="PR00039">
    <property type="entry name" value="HTHLYSR"/>
</dbReference>
<dbReference type="Proteomes" id="UP000034166">
    <property type="component" value="Unassembled WGS sequence"/>
</dbReference>
<dbReference type="CDD" id="cd05466">
    <property type="entry name" value="PBP2_LTTR_substrate"/>
    <property type="match status" value="1"/>
</dbReference>
<organism evidence="6 7">
    <name type="scientific">Mesobacillus campisalis</name>
    <dbReference type="NCBI Taxonomy" id="1408103"/>
    <lineage>
        <taxon>Bacteria</taxon>
        <taxon>Bacillati</taxon>
        <taxon>Bacillota</taxon>
        <taxon>Bacilli</taxon>
        <taxon>Bacillales</taxon>
        <taxon>Bacillaceae</taxon>
        <taxon>Mesobacillus</taxon>
    </lineage>
</organism>
<evidence type="ECO:0000256" key="4">
    <source>
        <dbReference type="ARBA" id="ARBA00023163"/>
    </source>
</evidence>
<dbReference type="PANTHER" id="PTHR30126:SF78">
    <property type="entry name" value="HTH LYSR-TYPE DOMAIN-CONTAINING PROTEIN"/>
    <property type="match status" value="1"/>
</dbReference>
<evidence type="ECO:0000256" key="1">
    <source>
        <dbReference type="ARBA" id="ARBA00009437"/>
    </source>
</evidence>
<dbReference type="Gene3D" id="3.40.190.290">
    <property type="match status" value="1"/>
</dbReference>
<dbReference type="InterPro" id="IPR005119">
    <property type="entry name" value="LysR_subst-bd"/>
</dbReference>
<comment type="similarity">
    <text evidence="1">Belongs to the LysR transcriptional regulatory family.</text>
</comment>
<keyword evidence="4" id="KW-0804">Transcription</keyword>
<evidence type="ECO:0000313" key="7">
    <source>
        <dbReference type="Proteomes" id="UP000034166"/>
    </source>
</evidence>
<keyword evidence="7" id="KW-1185">Reference proteome</keyword>
<dbReference type="FunFam" id="1.10.10.10:FF:000001">
    <property type="entry name" value="LysR family transcriptional regulator"/>
    <property type="match status" value="1"/>
</dbReference>
<dbReference type="GO" id="GO:0003700">
    <property type="term" value="F:DNA-binding transcription factor activity"/>
    <property type="evidence" value="ECO:0007669"/>
    <property type="project" value="InterPro"/>
</dbReference>
<dbReference type="SUPFAM" id="SSF53850">
    <property type="entry name" value="Periplasmic binding protein-like II"/>
    <property type="match status" value="1"/>
</dbReference>
<dbReference type="PANTHER" id="PTHR30126">
    <property type="entry name" value="HTH-TYPE TRANSCRIPTIONAL REGULATOR"/>
    <property type="match status" value="1"/>
</dbReference>
<dbReference type="Pfam" id="PF03466">
    <property type="entry name" value="LysR_substrate"/>
    <property type="match status" value="1"/>
</dbReference>
<dbReference type="Gene3D" id="1.10.10.10">
    <property type="entry name" value="Winged helix-like DNA-binding domain superfamily/Winged helix DNA-binding domain"/>
    <property type="match status" value="1"/>
</dbReference>
<name>A0A0M2T247_9BACI</name>
<dbReference type="SUPFAM" id="SSF46785">
    <property type="entry name" value="Winged helix' DNA-binding domain"/>
    <property type="match status" value="1"/>
</dbReference>
<keyword evidence="2" id="KW-0805">Transcription regulation</keyword>
<dbReference type="AlphaFoldDB" id="A0A0M2T247"/>
<dbReference type="InterPro" id="IPR000847">
    <property type="entry name" value="LysR_HTH_N"/>
</dbReference>
<evidence type="ECO:0000259" key="5">
    <source>
        <dbReference type="PROSITE" id="PS50931"/>
    </source>
</evidence>
<dbReference type="RefSeq" id="WP_046522819.1">
    <property type="nucleotide sequence ID" value="NZ_LAYY01000005.1"/>
</dbReference>
<gene>
    <name evidence="6" type="ORF">WQ57_05920</name>
</gene>
<keyword evidence="3" id="KW-0238">DNA-binding</keyword>
<evidence type="ECO:0000256" key="3">
    <source>
        <dbReference type="ARBA" id="ARBA00023125"/>
    </source>
</evidence>
<dbReference type="Pfam" id="PF00126">
    <property type="entry name" value="HTH_1"/>
    <property type="match status" value="1"/>
</dbReference>
<dbReference type="GO" id="GO:0000976">
    <property type="term" value="F:transcription cis-regulatory region binding"/>
    <property type="evidence" value="ECO:0007669"/>
    <property type="project" value="TreeGrafter"/>
</dbReference>
<comment type="caution">
    <text evidence="6">The sequence shown here is derived from an EMBL/GenBank/DDBJ whole genome shotgun (WGS) entry which is preliminary data.</text>
</comment>
<protein>
    <submittedName>
        <fullName evidence="6">LysR family transcriptional regulator</fullName>
    </submittedName>
</protein>
<dbReference type="PATRIC" id="fig|1408103.3.peg.1330"/>
<dbReference type="OrthoDB" id="107670at2"/>
<dbReference type="InterPro" id="IPR036390">
    <property type="entry name" value="WH_DNA-bd_sf"/>
</dbReference>
<feature type="domain" description="HTH lysR-type" evidence="5">
    <location>
        <begin position="1"/>
        <end position="58"/>
    </location>
</feature>
<dbReference type="EMBL" id="LAYY01000005">
    <property type="protein sequence ID" value="KKK38885.1"/>
    <property type="molecule type" value="Genomic_DNA"/>
</dbReference>
<reference evidence="6 7" key="1">
    <citation type="submission" date="2015-04" db="EMBL/GenBank/DDBJ databases">
        <title>Taxonomic description and genome sequence of Bacillus campisalis sp. nov., a novel member of the genus Bacillus isolated from solar saltern.</title>
        <authorList>
            <person name="Mathan Kumar R."/>
            <person name="Kaur G."/>
            <person name="Kumar A."/>
            <person name="Singh N.K."/>
            <person name="Kaur N."/>
            <person name="Kumar N."/>
            <person name="Mayilraj S."/>
        </authorList>
    </citation>
    <scope>NUCLEOTIDE SEQUENCE [LARGE SCALE GENOMIC DNA]</scope>
    <source>
        <strain evidence="6 7">SA2-6</strain>
    </source>
</reference>
<accession>A0A0M2T247</accession>